<comment type="caution">
    <text evidence="3">The sequence shown here is derived from an EMBL/GenBank/DDBJ whole genome shotgun (WGS) entry which is preliminary data.</text>
</comment>
<gene>
    <name evidence="3" type="ORF">D3H35_23175</name>
</gene>
<proteinExistence type="predicted"/>
<sequence>MAKLSKSAFFAQLAPLAIRARREGSPLFPSTRLAQNLLETGCSINEHFNLGGFKIGSGKPNQWWKGRTYTTSTWEVVGGQRVQTTATWRSYDTVFDFYRDQDRLFQLARYARVRAARTPEEQCLALYQCGYATDAPANVDGDPAYYEKLIRIINENNLKKYDRTEEDEAMTDAEKKAFDALVARVAKLENRGPPPTWFVNEFGSADLGGVINDPRFTAEGWRTLAVAMRVKA</sequence>
<evidence type="ECO:0000259" key="2">
    <source>
        <dbReference type="SMART" id="SM00047"/>
    </source>
</evidence>
<dbReference type="InterPro" id="IPR002901">
    <property type="entry name" value="MGlyc_endo_b_GlcNAc-like_dom"/>
</dbReference>
<keyword evidence="1" id="KW-0378">Hydrolase</keyword>
<dbReference type="EMBL" id="QXJM01000040">
    <property type="protein sequence ID" value="RIE01290.1"/>
    <property type="molecule type" value="Genomic_DNA"/>
</dbReference>
<dbReference type="GO" id="GO:0004040">
    <property type="term" value="F:amidase activity"/>
    <property type="evidence" value="ECO:0007669"/>
    <property type="project" value="InterPro"/>
</dbReference>
<evidence type="ECO:0000256" key="1">
    <source>
        <dbReference type="ARBA" id="ARBA00022801"/>
    </source>
</evidence>
<dbReference type="Pfam" id="PF01832">
    <property type="entry name" value="Glucosaminidase"/>
    <property type="match status" value="1"/>
</dbReference>
<reference evidence="3 4" key="1">
    <citation type="submission" date="2018-09" db="EMBL/GenBank/DDBJ databases">
        <title>Cohnella cavernae sp. nov., isolated from a karst cave.</title>
        <authorList>
            <person name="Zhu H."/>
        </authorList>
    </citation>
    <scope>NUCLEOTIDE SEQUENCE [LARGE SCALE GENOMIC DNA]</scope>
    <source>
        <strain evidence="3 4">K2E09-144</strain>
    </source>
</reference>
<feature type="domain" description="Mannosyl-glycoprotein endo-beta-N-acetylglucosamidase-like" evidence="2">
    <location>
        <begin position="3"/>
        <end position="162"/>
    </location>
</feature>
<keyword evidence="4" id="KW-1185">Reference proteome</keyword>
<dbReference type="InterPro" id="IPR051056">
    <property type="entry name" value="Glycosyl_Hydrolase_73"/>
</dbReference>
<dbReference type="PANTHER" id="PTHR33308">
    <property type="entry name" value="PEPTIDOGLYCAN HYDROLASE FLGJ"/>
    <property type="match status" value="1"/>
</dbReference>
<dbReference type="RefSeq" id="WP_119151549.1">
    <property type="nucleotide sequence ID" value="NZ_JBHSOV010000041.1"/>
</dbReference>
<dbReference type="OrthoDB" id="977752at2"/>
<name>A0A398CFL0_9BACL</name>
<dbReference type="Gene3D" id="1.10.530.10">
    <property type="match status" value="1"/>
</dbReference>
<protein>
    <submittedName>
        <fullName evidence="3">Muramidase (Flagellum-specific)</fullName>
    </submittedName>
</protein>
<accession>A0A398CFL0</accession>
<dbReference type="AlphaFoldDB" id="A0A398CFL0"/>
<dbReference type="Gene3D" id="4.10.80.30">
    <property type="entry name" value="DNA polymerase, domain 6"/>
    <property type="match status" value="1"/>
</dbReference>
<evidence type="ECO:0000313" key="4">
    <source>
        <dbReference type="Proteomes" id="UP000266340"/>
    </source>
</evidence>
<organism evidence="3 4">
    <name type="scientific">Cohnella faecalis</name>
    <dbReference type="NCBI Taxonomy" id="2315694"/>
    <lineage>
        <taxon>Bacteria</taxon>
        <taxon>Bacillati</taxon>
        <taxon>Bacillota</taxon>
        <taxon>Bacilli</taxon>
        <taxon>Bacillales</taxon>
        <taxon>Paenibacillaceae</taxon>
        <taxon>Cohnella</taxon>
    </lineage>
</organism>
<dbReference type="SMART" id="SM00047">
    <property type="entry name" value="LYZ2"/>
    <property type="match status" value="1"/>
</dbReference>
<dbReference type="Proteomes" id="UP000266340">
    <property type="component" value="Unassembled WGS sequence"/>
</dbReference>
<dbReference type="PANTHER" id="PTHR33308:SF9">
    <property type="entry name" value="PEPTIDOGLYCAN HYDROLASE FLGJ"/>
    <property type="match status" value="1"/>
</dbReference>
<evidence type="ECO:0000313" key="3">
    <source>
        <dbReference type="EMBL" id="RIE01290.1"/>
    </source>
</evidence>